<comment type="caution">
    <text evidence="6">The sequence shown here is derived from an EMBL/GenBank/DDBJ whole genome shotgun (WGS) entry which is preliminary data.</text>
</comment>
<dbReference type="AlphaFoldDB" id="A0A9N8Z5A1"/>
<dbReference type="Gene3D" id="3.40.50.11380">
    <property type="match status" value="1"/>
</dbReference>
<keyword evidence="2" id="KW-0808">Transferase</keyword>
<dbReference type="GO" id="GO:0016757">
    <property type="term" value="F:glycosyltransferase activity"/>
    <property type="evidence" value="ECO:0007669"/>
    <property type="project" value="TreeGrafter"/>
</dbReference>
<gene>
    <name evidence="6" type="ORF">POCULU_LOCUS989</name>
</gene>
<dbReference type="PANTHER" id="PTHR44998:SF1">
    <property type="entry name" value="UDP-N-ACETYLGLUCOSAMINE--PEPTIDE N-ACETYLGLUCOSAMINYLTRANSFERASE 110 KDA SUBUNIT"/>
    <property type="match status" value="1"/>
</dbReference>
<dbReference type="Gene3D" id="3.40.50.2000">
    <property type="entry name" value="Glycogen Phosphorylase B"/>
    <property type="match status" value="1"/>
</dbReference>
<name>A0A9N8Z5A1_9GLOM</name>
<dbReference type="GO" id="GO:0006493">
    <property type="term" value="P:protein O-linked glycosylation"/>
    <property type="evidence" value="ECO:0007669"/>
    <property type="project" value="TreeGrafter"/>
</dbReference>
<evidence type="ECO:0000256" key="3">
    <source>
        <dbReference type="ARBA" id="ARBA00022737"/>
    </source>
</evidence>
<evidence type="ECO:0000313" key="6">
    <source>
        <dbReference type="EMBL" id="CAG8469913.1"/>
    </source>
</evidence>
<dbReference type="Pfam" id="PF13844">
    <property type="entry name" value="Glyco_transf_41"/>
    <property type="match status" value="2"/>
</dbReference>
<sequence length="992" mass="113633">MTVNLATTIELYGEIVKRFPFRLDIVAWLVAALRDSRLWGASRDEDVLVLSEYVGAYVYSLAAGIVPRKNWRHLFELHLASGDIYAARGEVTAAYREYNRAFRAAFGGEVTELVTVINRKNTGAVKILCAPSELYQYSVALYEAIDGHLFGEVVNSESLLLVDSLLANFLGLLVKHWAVLKDEVEKTGDRVNRAFLPYLVYTRLVLLYEQGLPAYNPVVVREIALHLARVLADTYGGQEEPIVFGNRQIRMMNGVQVGIEYIRWLCKFVDNQDSAIIIGRFLRNMSIGDAKTYFEELHALAPANRIIEQELANTYSALAAFKSENDEFHEAVQLCEASIRMCPDLPCFLLQFYNIKYTHCDWNNLDGSAAQYVVDENGCLKSPGSCYEGLAERVVAEFEKSIGNGQNYGKGVLKAVGGPRKFVEEATKNLHPKDPLRIELKNKADHWEKIKKIPLANEGGWVIRVVEKVIRALQRKWYCDNYGRQYVEIFGRVKRIRTGPEEEEKYKRPTLPPMLERPEPTPLDPFTAFNVPMAARQVRLCAHRYALAISSDLHGRHPMAHLVSNMFGMHDRSQFEVFVYATCPNDGSRFRNNVETQLELGHVKDVTSLPMEELVQLIHEDGIHILVNLNGHTAGDRNHLFCARVAPIQIQHMGFCGSCGGDWIDYFITDKHITPENVIASNFKRVSSRPGDILDSPDPEETDNDWCIYEKVIFMPNTYFATDYRQSFNDMEEIPQKIREDPEQLWLYEQDRRWDLRKKLFPNIDDDSIILATFNQLYKLDPCTFRIWCNILQRSENAYLWILEYPRAGALKLIEYARIWCGESVAKRILTTEKAPKDEHVYRTRIADLLLDMPKVNAHTTAADTLWSGTPILTCSGEVQKTASRVAHSIASATGVKGMTVTNMKEYEERAVQLVRSVKYIYKEYSAKDIPKRWHRVGEGELIEMRKKLFLGREKSALFDTPRYVKDMEKGFTIAWRQWINGEEKNIVIKKD</sequence>
<keyword evidence="4" id="KW-0802">TPR repeat</keyword>
<protein>
    <submittedName>
        <fullName evidence="6">6379_t:CDS:1</fullName>
    </submittedName>
</protein>
<evidence type="ECO:0000256" key="4">
    <source>
        <dbReference type="ARBA" id="ARBA00022803"/>
    </source>
</evidence>
<dbReference type="InterPro" id="IPR029489">
    <property type="entry name" value="OGT/SEC/SPY_C"/>
</dbReference>
<feature type="domain" description="O-GlcNAc transferase C-terminal" evidence="5">
    <location>
        <begin position="764"/>
        <end position="923"/>
    </location>
</feature>
<accession>A0A9N8Z5A1</accession>
<keyword evidence="3" id="KW-0677">Repeat</keyword>
<evidence type="ECO:0000256" key="1">
    <source>
        <dbReference type="ARBA" id="ARBA00004922"/>
    </source>
</evidence>
<feature type="domain" description="O-GlcNAc transferase C-terminal" evidence="5">
    <location>
        <begin position="549"/>
        <end position="678"/>
    </location>
</feature>
<dbReference type="OrthoDB" id="421121at2759"/>
<reference evidence="6" key="1">
    <citation type="submission" date="2021-06" db="EMBL/GenBank/DDBJ databases">
        <authorList>
            <person name="Kallberg Y."/>
            <person name="Tangrot J."/>
            <person name="Rosling A."/>
        </authorList>
    </citation>
    <scope>NUCLEOTIDE SEQUENCE</scope>
    <source>
        <strain evidence="6">IA702</strain>
    </source>
</reference>
<organism evidence="6 7">
    <name type="scientific">Paraglomus occultum</name>
    <dbReference type="NCBI Taxonomy" id="144539"/>
    <lineage>
        <taxon>Eukaryota</taxon>
        <taxon>Fungi</taxon>
        <taxon>Fungi incertae sedis</taxon>
        <taxon>Mucoromycota</taxon>
        <taxon>Glomeromycotina</taxon>
        <taxon>Glomeromycetes</taxon>
        <taxon>Paraglomerales</taxon>
        <taxon>Paraglomeraceae</taxon>
        <taxon>Paraglomus</taxon>
    </lineage>
</organism>
<evidence type="ECO:0000256" key="2">
    <source>
        <dbReference type="ARBA" id="ARBA00022679"/>
    </source>
</evidence>
<evidence type="ECO:0000259" key="5">
    <source>
        <dbReference type="Pfam" id="PF13844"/>
    </source>
</evidence>
<dbReference type="PANTHER" id="PTHR44998">
    <property type="match status" value="1"/>
</dbReference>
<keyword evidence="7" id="KW-1185">Reference proteome</keyword>
<dbReference type="Proteomes" id="UP000789572">
    <property type="component" value="Unassembled WGS sequence"/>
</dbReference>
<dbReference type="EMBL" id="CAJVPJ010000063">
    <property type="protein sequence ID" value="CAG8469913.1"/>
    <property type="molecule type" value="Genomic_DNA"/>
</dbReference>
<proteinExistence type="predicted"/>
<evidence type="ECO:0000313" key="7">
    <source>
        <dbReference type="Proteomes" id="UP000789572"/>
    </source>
</evidence>
<comment type="pathway">
    <text evidence="1">Protein modification; protein glycosylation.</text>
</comment>